<dbReference type="Pfam" id="PF13426">
    <property type="entry name" value="PAS_9"/>
    <property type="match status" value="1"/>
</dbReference>
<keyword evidence="11 17" id="KW-1133">Transmembrane helix</keyword>
<feature type="domain" description="Response regulatory" evidence="19">
    <location>
        <begin position="757"/>
        <end position="876"/>
    </location>
</feature>
<keyword evidence="12" id="KW-0902">Two-component regulatory system</keyword>
<dbReference type="Gene3D" id="3.30.565.10">
    <property type="entry name" value="Histidine kinase-like ATPase, C-terminal domain"/>
    <property type="match status" value="1"/>
</dbReference>
<keyword evidence="6" id="KW-0808">Transferase</keyword>
<evidence type="ECO:0000256" key="6">
    <source>
        <dbReference type="ARBA" id="ARBA00022679"/>
    </source>
</evidence>
<dbReference type="InterPro" id="IPR036097">
    <property type="entry name" value="HisK_dim/P_sf"/>
</dbReference>
<keyword evidence="22" id="KW-1185">Reference proteome</keyword>
<evidence type="ECO:0000256" key="9">
    <source>
        <dbReference type="ARBA" id="ARBA00022777"/>
    </source>
</evidence>
<dbReference type="PROSITE" id="PS50110">
    <property type="entry name" value="RESPONSE_REGULATORY"/>
    <property type="match status" value="1"/>
</dbReference>
<proteinExistence type="predicted"/>
<dbReference type="AlphaFoldDB" id="A0A1H7EWS9"/>
<dbReference type="InterPro" id="IPR001789">
    <property type="entry name" value="Sig_transdc_resp-reg_receiver"/>
</dbReference>
<comment type="subcellular location">
    <subcellularLocation>
        <location evidence="2">Cell membrane</location>
        <topology evidence="2">Multi-pass membrane protein</topology>
    </subcellularLocation>
</comment>
<dbReference type="NCBIfam" id="TIGR00229">
    <property type="entry name" value="sensory_box"/>
    <property type="match status" value="1"/>
</dbReference>
<dbReference type="EC" id="2.7.13.3" evidence="3"/>
<dbReference type="SUPFAM" id="SSF47384">
    <property type="entry name" value="Homodimeric domain of signal transducing histidine kinase"/>
    <property type="match status" value="1"/>
</dbReference>
<evidence type="ECO:0000259" key="18">
    <source>
        <dbReference type="PROSITE" id="PS50109"/>
    </source>
</evidence>
<dbReference type="SUPFAM" id="SSF52172">
    <property type="entry name" value="CheY-like"/>
    <property type="match status" value="1"/>
</dbReference>
<accession>A0A1H7EWS9</accession>
<dbReference type="InterPro" id="IPR035965">
    <property type="entry name" value="PAS-like_dom_sf"/>
</dbReference>
<keyword evidence="8" id="KW-0547">Nucleotide-binding</keyword>
<evidence type="ECO:0000256" key="5">
    <source>
        <dbReference type="ARBA" id="ARBA00022553"/>
    </source>
</evidence>
<dbReference type="CDD" id="cd00082">
    <property type="entry name" value="HisKA"/>
    <property type="match status" value="1"/>
</dbReference>
<dbReference type="InterPro" id="IPR000014">
    <property type="entry name" value="PAS"/>
</dbReference>
<dbReference type="PANTHER" id="PTHR45339:SF1">
    <property type="entry name" value="HYBRID SIGNAL TRANSDUCTION HISTIDINE KINASE J"/>
    <property type="match status" value="1"/>
</dbReference>
<keyword evidence="9" id="KW-0418">Kinase</keyword>
<dbReference type="InterPro" id="IPR003594">
    <property type="entry name" value="HATPase_dom"/>
</dbReference>
<dbReference type="CDD" id="cd16922">
    <property type="entry name" value="HATPase_EvgS-ArcB-TorS-like"/>
    <property type="match status" value="1"/>
</dbReference>
<dbReference type="InterPro" id="IPR036890">
    <property type="entry name" value="HATPase_C_sf"/>
</dbReference>
<evidence type="ECO:0000256" key="16">
    <source>
        <dbReference type="PROSITE-ProRule" id="PRU00169"/>
    </source>
</evidence>
<dbReference type="CDD" id="cd17546">
    <property type="entry name" value="REC_hyHK_CKI1_RcsC-like"/>
    <property type="match status" value="1"/>
</dbReference>
<dbReference type="InterPro" id="IPR011006">
    <property type="entry name" value="CheY-like_superfamily"/>
</dbReference>
<dbReference type="Pfam" id="PF00072">
    <property type="entry name" value="Response_reg"/>
    <property type="match status" value="1"/>
</dbReference>
<dbReference type="Proteomes" id="UP000185766">
    <property type="component" value="Unassembled WGS sequence"/>
</dbReference>
<feature type="domain" description="PAS" evidence="20">
    <location>
        <begin position="252"/>
        <end position="298"/>
    </location>
</feature>
<evidence type="ECO:0000256" key="4">
    <source>
        <dbReference type="ARBA" id="ARBA00022475"/>
    </source>
</evidence>
<dbReference type="SMART" id="SM00091">
    <property type="entry name" value="PAS"/>
    <property type="match status" value="1"/>
</dbReference>
<evidence type="ECO:0000256" key="14">
    <source>
        <dbReference type="ARBA" id="ARBA00064003"/>
    </source>
</evidence>
<keyword evidence="5 16" id="KW-0597">Phosphoprotein</keyword>
<evidence type="ECO:0000256" key="1">
    <source>
        <dbReference type="ARBA" id="ARBA00000085"/>
    </source>
</evidence>
<comment type="catalytic activity">
    <reaction evidence="1">
        <text>ATP + protein L-histidine = ADP + protein N-phospho-L-histidine.</text>
        <dbReference type="EC" id="2.7.13.3"/>
    </reaction>
</comment>
<sequence length="1003" mass="110798">MKARQLFSLRSKILIPMVLLWLLLCVFILSLANYRSEITQVTQLEHRAQTLLDALQMSTETVERRYQLNRLVAALGNEEGITQLMLVAGSPATVYAATNAINRDKDLSELPDEHARKVILDVLMEQKPVRQLRKGAHYEFAIPVYITNSRLTGQLRSVGVAYLQLDVRELEAQRQADLKEQAALIITAISFIALLLGWLLHRLVLTPLDRLNQALHSDSPQAQLARTAEDLAGEFGQLSQTLSDQFGREVEYRQRLSTIIDHASEGLIIVDEQGIIHTVNPAVCELLGYPSEGLVGQNARMLFADEGTRMRMLEVRRLAYGNPQDPLPETLDIVALHSAGHSLELELTPSRIPLDGHTMLMASLRDVTQRREQMRLLREAKDSAEAASRAKGEFIATISHEIRTPMNGVIGMAQLLKNTPLSSQQSEYIRTLQTSAQMLLSLLNDTLDFSKIESGMLTLEEVDFNWEAVALDVHRILLPKAREKGLELVLYIDPQVPLNARGDVTRIRQILINLVGNAIKFTHSGHVLTELDISACQDGHAEYLLRVNDSGIGMNLNQLGKLFTPFSQADSSTTRRYGGTGLGLSISKRLIELMHGRIGVHSIPEQGSTFEVSLNLPCQPLTPLPDLSGHNILLLSSQAISRQNLALLLRGCGAKVKEGEPTFSDLEALQRQGWLPDLLFIDSDAWNMWQINGHGEENLGLRCIPMAFNDTAPANGSPWLILPLQRSQLFHLLLGTPMPAEAIASPNDSVVQQLAGRLLLVEDTEINQQVIQAMLGPLGLEIVVANNGAEAVQLFQESRWNLVLMDCLMPVMDGFEATRQIRSIEQQRGLPATPIIALTANAYSQAREQCMDAGMDDFLTKPVLREELLKTLSHYLDSLDAAMSEPLGCCAAGNRPDYSAVLGLLADELGEEALRSLLNSFTRQAHALLSKTREALHRSDKHAACQHLESLQKACSTLELEGLRVEIQSLLALADSPAGISHDSLAALENHLHELSEHAPVAP</sequence>
<dbReference type="FunFam" id="3.30.565.10:FF:000010">
    <property type="entry name" value="Sensor histidine kinase RcsC"/>
    <property type="match status" value="1"/>
</dbReference>
<dbReference type="SMART" id="SM00388">
    <property type="entry name" value="HisKA"/>
    <property type="match status" value="1"/>
</dbReference>
<dbReference type="PRINTS" id="PR00344">
    <property type="entry name" value="BCTRLSENSOR"/>
</dbReference>
<dbReference type="Gene3D" id="3.40.50.2300">
    <property type="match status" value="1"/>
</dbReference>
<dbReference type="RefSeq" id="WP_074863872.1">
    <property type="nucleotide sequence ID" value="NZ_FOAS01000001.1"/>
</dbReference>
<dbReference type="GO" id="GO:0005886">
    <property type="term" value="C:plasma membrane"/>
    <property type="evidence" value="ECO:0007669"/>
    <property type="project" value="UniProtKB-SubCell"/>
</dbReference>
<evidence type="ECO:0000313" key="21">
    <source>
        <dbReference type="EMBL" id="SEK18336.1"/>
    </source>
</evidence>
<evidence type="ECO:0000256" key="15">
    <source>
        <dbReference type="ARBA" id="ARBA00068150"/>
    </source>
</evidence>
<dbReference type="GO" id="GO:0005524">
    <property type="term" value="F:ATP binding"/>
    <property type="evidence" value="ECO:0007669"/>
    <property type="project" value="UniProtKB-KW"/>
</dbReference>
<evidence type="ECO:0000256" key="8">
    <source>
        <dbReference type="ARBA" id="ARBA00022741"/>
    </source>
</evidence>
<dbReference type="SUPFAM" id="SSF55874">
    <property type="entry name" value="ATPase domain of HSP90 chaperone/DNA topoisomerase II/histidine kinase"/>
    <property type="match status" value="1"/>
</dbReference>
<evidence type="ECO:0000256" key="7">
    <source>
        <dbReference type="ARBA" id="ARBA00022692"/>
    </source>
</evidence>
<evidence type="ECO:0000256" key="17">
    <source>
        <dbReference type="SAM" id="Phobius"/>
    </source>
</evidence>
<dbReference type="CDD" id="cd00130">
    <property type="entry name" value="PAS"/>
    <property type="match status" value="1"/>
</dbReference>
<evidence type="ECO:0000256" key="3">
    <source>
        <dbReference type="ARBA" id="ARBA00012438"/>
    </source>
</evidence>
<evidence type="ECO:0000259" key="20">
    <source>
        <dbReference type="PROSITE" id="PS50112"/>
    </source>
</evidence>
<dbReference type="EMBL" id="FOAS01000001">
    <property type="protein sequence ID" value="SEK18336.1"/>
    <property type="molecule type" value="Genomic_DNA"/>
</dbReference>
<keyword evidence="10" id="KW-0067">ATP-binding</keyword>
<dbReference type="InterPro" id="IPR036641">
    <property type="entry name" value="HPT_dom_sf"/>
</dbReference>
<comment type="subunit">
    <text evidence="14">At low DSF concentrations, interacts with RpfF.</text>
</comment>
<evidence type="ECO:0000256" key="2">
    <source>
        <dbReference type="ARBA" id="ARBA00004651"/>
    </source>
</evidence>
<organism evidence="21 22">
    <name type="scientific">Atopomonas hussainii</name>
    <dbReference type="NCBI Taxonomy" id="1429083"/>
    <lineage>
        <taxon>Bacteria</taxon>
        <taxon>Pseudomonadati</taxon>
        <taxon>Pseudomonadota</taxon>
        <taxon>Gammaproteobacteria</taxon>
        <taxon>Pseudomonadales</taxon>
        <taxon>Pseudomonadaceae</taxon>
        <taxon>Atopomonas</taxon>
    </lineage>
</organism>
<dbReference type="PANTHER" id="PTHR45339">
    <property type="entry name" value="HYBRID SIGNAL TRANSDUCTION HISTIDINE KINASE J"/>
    <property type="match status" value="1"/>
</dbReference>
<evidence type="ECO:0000256" key="12">
    <source>
        <dbReference type="ARBA" id="ARBA00023012"/>
    </source>
</evidence>
<dbReference type="Pfam" id="PF00512">
    <property type="entry name" value="HisKA"/>
    <property type="match status" value="1"/>
</dbReference>
<dbReference type="SMART" id="SM00448">
    <property type="entry name" value="REC"/>
    <property type="match status" value="1"/>
</dbReference>
<keyword evidence="7 17" id="KW-0812">Transmembrane</keyword>
<evidence type="ECO:0000259" key="19">
    <source>
        <dbReference type="PROSITE" id="PS50110"/>
    </source>
</evidence>
<name>A0A1H7EWS9_9GAMM</name>
<dbReference type="Pfam" id="PF02518">
    <property type="entry name" value="HATPase_c"/>
    <property type="match status" value="1"/>
</dbReference>
<feature type="transmembrane region" description="Helical" evidence="17">
    <location>
        <begin position="182"/>
        <end position="200"/>
    </location>
</feature>
<protein>
    <recommendedName>
        <fullName evidence="15">Sensory/regulatory protein RpfC</fullName>
        <ecNumber evidence="3">2.7.13.3</ecNumber>
    </recommendedName>
</protein>
<keyword evidence="13 17" id="KW-0472">Membrane</keyword>
<evidence type="ECO:0000256" key="13">
    <source>
        <dbReference type="ARBA" id="ARBA00023136"/>
    </source>
</evidence>
<keyword evidence="4" id="KW-1003">Cell membrane</keyword>
<dbReference type="SMART" id="SM00387">
    <property type="entry name" value="HATPase_c"/>
    <property type="match status" value="1"/>
</dbReference>
<dbReference type="InterPro" id="IPR003661">
    <property type="entry name" value="HisK_dim/P_dom"/>
</dbReference>
<dbReference type="PROSITE" id="PS50112">
    <property type="entry name" value="PAS"/>
    <property type="match status" value="1"/>
</dbReference>
<dbReference type="FunFam" id="1.10.287.130:FF:000002">
    <property type="entry name" value="Two-component osmosensing histidine kinase"/>
    <property type="match status" value="1"/>
</dbReference>
<dbReference type="Gene3D" id="3.30.450.20">
    <property type="entry name" value="PAS domain"/>
    <property type="match status" value="1"/>
</dbReference>
<evidence type="ECO:0000256" key="10">
    <source>
        <dbReference type="ARBA" id="ARBA00022840"/>
    </source>
</evidence>
<dbReference type="STRING" id="1429083.GCA_001885685_00612"/>
<dbReference type="PROSITE" id="PS50109">
    <property type="entry name" value="HIS_KIN"/>
    <property type="match status" value="1"/>
</dbReference>
<feature type="transmembrane region" description="Helical" evidence="17">
    <location>
        <begin position="13"/>
        <end position="34"/>
    </location>
</feature>
<feature type="domain" description="Histidine kinase" evidence="18">
    <location>
        <begin position="397"/>
        <end position="618"/>
    </location>
</feature>
<feature type="modified residue" description="4-aspartylphosphate" evidence="16">
    <location>
        <position position="806"/>
    </location>
</feature>
<evidence type="ECO:0000256" key="11">
    <source>
        <dbReference type="ARBA" id="ARBA00022989"/>
    </source>
</evidence>
<dbReference type="SUPFAM" id="SSF55785">
    <property type="entry name" value="PYP-like sensor domain (PAS domain)"/>
    <property type="match status" value="1"/>
</dbReference>
<dbReference type="InterPro" id="IPR005467">
    <property type="entry name" value="His_kinase_dom"/>
</dbReference>
<gene>
    <name evidence="21" type="ORF">SAMN05216214_1018</name>
</gene>
<evidence type="ECO:0000313" key="22">
    <source>
        <dbReference type="Proteomes" id="UP000185766"/>
    </source>
</evidence>
<dbReference type="InterPro" id="IPR004358">
    <property type="entry name" value="Sig_transdc_His_kin-like_C"/>
</dbReference>
<reference evidence="21 22" key="1">
    <citation type="submission" date="2016-10" db="EMBL/GenBank/DDBJ databases">
        <authorList>
            <person name="de Groot N.N."/>
        </authorList>
    </citation>
    <scope>NUCLEOTIDE SEQUENCE [LARGE SCALE GENOMIC DNA]</scope>
    <source>
        <strain evidence="21 22">JCM 19513</strain>
    </source>
</reference>
<dbReference type="GO" id="GO:0000155">
    <property type="term" value="F:phosphorelay sensor kinase activity"/>
    <property type="evidence" value="ECO:0007669"/>
    <property type="project" value="InterPro"/>
</dbReference>
<dbReference type="SUPFAM" id="SSF47226">
    <property type="entry name" value="Histidine-containing phosphotransfer domain, HPT domain"/>
    <property type="match status" value="1"/>
</dbReference>
<dbReference type="Gene3D" id="1.10.287.130">
    <property type="match status" value="1"/>
</dbReference>